<feature type="region of interest" description="Disordered" evidence="1">
    <location>
        <begin position="1"/>
        <end position="31"/>
    </location>
</feature>
<name>A0A8E2FBQ9_9PEZI</name>
<feature type="domain" description="ER-bound oxygenase mpaB/mpaB'/Rubber oxygenase catalytic" evidence="2">
    <location>
        <begin position="51"/>
        <end position="127"/>
    </location>
</feature>
<sequence>MACAFATAGTQNPHIPEHNEKADISAPTSGAENFHPDFLSPSFNPKEMRKIVSEGTLLAGGGAAILLQVANPGVGAGVNEHSNFAYRPLDRLRTTMTYVYCMAYGTPKEKRTIINMVHRAHAPVKGAGYIADDIFGKLDYATSEAVYKQYSVLASSSGVPPELWPKTRKDFWEYWDRMVDTMEITPHAVNVATDLLRNKDSPLWIRLNLPLIRLLTAEWLAPRMRDAYGLKSTKSRRAVYKLTMAMMKTTYPIMPKFVRHFPLHYYLKDMRKRMRHMDHIIGPDNM</sequence>
<evidence type="ECO:0000313" key="4">
    <source>
        <dbReference type="Proteomes" id="UP000250140"/>
    </source>
</evidence>
<dbReference type="PANTHER" id="PTHR36151">
    <property type="entry name" value="BLR2777 PROTEIN"/>
    <property type="match status" value="1"/>
</dbReference>
<dbReference type="Proteomes" id="UP000250140">
    <property type="component" value="Unassembled WGS sequence"/>
</dbReference>
<organism evidence="3 4">
    <name type="scientific">Glonium stellatum</name>
    <dbReference type="NCBI Taxonomy" id="574774"/>
    <lineage>
        <taxon>Eukaryota</taxon>
        <taxon>Fungi</taxon>
        <taxon>Dikarya</taxon>
        <taxon>Ascomycota</taxon>
        <taxon>Pezizomycotina</taxon>
        <taxon>Dothideomycetes</taxon>
        <taxon>Pleosporomycetidae</taxon>
        <taxon>Gloniales</taxon>
        <taxon>Gloniaceae</taxon>
        <taxon>Glonium</taxon>
    </lineage>
</organism>
<evidence type="ECO:0000256" key="1">
    <source>
        <dbReference type="SAM" id="MobiDB-lite"/>
    </source>
</evidence>
<dbReference type="OrthoDB" id="5131368at2759"/>
<evidence type="ECO:0000313" key="3">
    <source>
        <dbReference type="EMBL" id="OCL13905.1"/>
    </source>
</evidence>
<proteinExistence type="predicted"/>
<feature type="domain" description="ER-bound oxygenase mpaB/mpaB'/Rubber oxygenase catalytic" evidence="2">
    <location>
        <begin position="135"/>
        <end position="248"/>
    </location>
</feature>
<dbReference type="InterPro" id="IPR018713">
    <property type="entry name" value="MPAB/Lcp_cat_dom"/>
</dbReference>
<gene>
    <name evidence="3" type="ORF">AOQ84DRAFT_411037</name>
</gene>
<dbReference type="GO" id="GO:0016491">
    <property type="term" value="F:oxidoreductase activity"/>
    <property type="evidence" value="ECO:0007669"/>
    <property type="project" value="InterPro"/>
</dbReference>
<accession>A0A8E2FBQ9</accession>
<protein>
    <recommendedName>
        <fullName evidence="2">ER-bound oxygenase mpaB/mpaB'/Rubber oxygenase catalytic domain-containing protein</fullName>
    </recommendedName>
</protein>
<dbReference type="EMBL" id="KV748655">
    <property type="protein sequence ID" value="OCL13905.1"/>
    <property type="molecule type" value="Genomic_DNA"/>
</dbReference>
<dbReference type="AlphaFoldDB" id="A0A8E2FBQ9"/>
<reference evidence="3 4" key="1">
    <citation type="journal article" date="2016" name="Nat. Commun.">
        <title>Ectomycorrhizal ecology is imprinted in the genome of the dominant symbiotic fungus Cenococcum geophilum.</title>
        <authorList>
            <consortium name="DOE Joint Genome Institute"/>
            <person name="Peter M."/>
            <person name="Kohler A."/>
            <person name="Ohm R.A."/>
            <person name="Kuo A."/>
            <person name="Krutzmann J."/>
            <person name="Morin E."/>
            <person name="Arend M."/>
            <person name="Barry K.W."/>
            <person name="Binder M."/>
            <person name="Choi C."/>
            <person name="Clum A."/>
            <person name="Copeland A."/>
            <person name="Grisel N."/>
            <person name="Haridas S."/>
            <person name="Kipfer T."/>
            <person name="LaButti K."/>
            <person name="Lindquist E."/>
            <person name="Lipzen A."/>
            <person name="Maire R."/>
            <person name="Meier B."/>
            <person name="Mihaltcheva S."/>
            <person name="Molinier V."/>
            <person name="Murat C."/>
            <person name="Poggeler S."/>
            <person name="Quandt C.A."/>
            <person name="Sperisen C."/>
            <person name="Tritt A."/>
            <person name="Tisserant E."/>
            <person name="Crous P.W."/>
            <person name="Henrissat B."/>
            <person name="Nehls U."/>
            <person name="Egli S."/>
            <person name="Spatafora J.W."/>
            <person name="Grigoriev I.V."/>
            <person name="Martin F.M."/>
        </authorList>
    </citation>
    <scope>NUCLEOTIDE SEQUENCE [LARGE SCALE GENOMIC DNA]</scope>
    <source>
        <strain evidence="3 4">CBS 207.34</strain>
    </source>
</reference>
<evidence type="ECO:0000259" key="2">
    <source>
        <dbReference type="Pfam" id="PF09995"/>
    </source>
</evidence>
<keyword evidence="4" id="KW-1185">Reference proteome</keyword>
<dbReference type="PANTHER" id="PTHR36151:SF3">
    <property type="entry name" value="ER-BOUND OXYGENASE MPAB_MPAB'_RUBBER OXYGENASE CATALYTIC DOMAIN-CONTAINING PROTEIN"/>
    <property type="match status" value="1"/>
</dbReference>
<dbReference type="Pfam" id="PF09995">
    <property type="entry name" value="MPAB_Lcp_cat"/>
    <property type="match status" value="2"/>
</dbReference>